<dbReference type="Proteomes" id="UP000230066">
    <property type="component" value="Unassembled WGS sequence"/>
</dbReference>
<dbReference type="InterPro" id="IPR007259">
    <property type="entry name" value="GCP"/>
</dbReference>
<protein>
    <recommendedName>
        <fullName evidence="4">Gamma-tubulin complex component</fullName>
    </recommendedName>
</protein>
<dbReference type="PANTHER" id="PTHR19302">
    <property type="entry name" value="GAMMA TUBULIN COMPLEX PROTEIN"/>
    <property type="match status" value="1"/>
</dbReference>
<keyword evidence="6" id="KW-1185">Reference proteome</keyword>
<evidence type="ECO:0000313" key="5">
    <source>
        <dbReference type="EMBL" id="THD20213.1"/>
    </source>
</evidence>
<keyword evidence="3 4" id="KW-0206">Cytoskeleton</keyword>
<dbReference type="PANTHER" id="PTHR19302:SF70">
    <property type="entry name" value="GAMMA-TUBULIN COMPLEX COMPONENT 6"/>
    <property type="match status" value="1"/>
</dbReference>
<dbReference type="GO" id="GO:0000922">
    <property type="term" value="C:spindle pole"/>
    <property type="evidence" value="ECO:0007669"/>
    <property type="project" value="InterPro"/>
</dbReference>
<evidence type="ECO:0000256" key="1">
    <source>
        <dbReference type="ARBA" id="ARBA00022490"/>
    </source>
</evidence>
<evidence type="ECO:0000256" key="4">
    <source>
        <dbReference type="RuleBase" id="RU363050"/>
    </source>
</evidence>
<reference evidence="5" key="1">
    <citation type="submission" date="2019-03" db="EMBL/GenBank/DDBJ databases">
        <title>Improved annotation for the trematode Fasciola hepatica.</title>
        <authorList>
            <person name="Choi Y.-J."/>
            <person name="Martin J."/>
            <person name="Mitreva M."/>
        </authorList>
    </citation>
    <scope>NUCLEOTIDE SEQUENCE [LARGE SCALE GENOMIC DNA]</scope>
</reference>
<sequence length="699" mass="79065">MHNDGPHVPFFKLTEFIIERRLVKDIFHRRDIGPIKKQWRISSLELYFAFLKGPHKFNSGLYPTPSQSFFNNLLLRITHSFCEHDKRKRIQWLSTLISQLDTSQSDIRKMLIFLFLTSNIKAESRALGSFRIPEVTTNTIEYELNLQTDSLMTIYPSKEDLRVQQLLASESCDQKTKNVFRSSLDLDGIDPARVPLFCGAFVNSNSSYGSRRAQAFDSFIALRIPILSPATLEKSFPCLGGERVLHPSGDREDEGYAGSCTDGHIAVDEQNAMQIVLTMLQNATSGLADVLIKRIFPTSGRICASHSPDRISTPKPNSGDSTQTIKSIKRFCWTKRGVLQPTLEAPLLSELGPLAVPICLNIYRTRFGLQDTEDSDQSRNVGGESVPNGDQVLLAQSSFIQEFLLLHLGIPSRRFCWCVMPNGDPPPHNLHAILSGQFLYSFNQQDSLSLGCSEAALSSMLKRNLLAGTHYRQLAWLTRQTDYNVVVGDWKKEVGPCFGDTWTCLCDAISTCLIAYEEGIQLLLERERTVWSNVVTEKKVDKHGPLTFSNKLKIFTDRIEYLADLCFLTCSDRELPHKRGIDILVHLLRHSIQAVNTLDEALIRFIFKRTCRPFLIFLERLLLDGSFTSSTKEFNFHVSNRSLLAKDATFWTDAFRFVSSDPNDPSAHGFRNLVPSGFEQDVLRCAKSVQLLKLIQPKV</sequence>
<dbReference type="GO" id="GO:0007020">
    <property type="term" value="P:microtubule nucleation"/>
    <property type="evidence" value="ECO:0007669"/>
    <property type="project" value="InterPro"/>
</dbReference>
<gene>
    <name evidence="5" type="ORF">D915_009101</name>
</gene>
<dbReference type="GO" id="GO:0000930">
    <property type="term" value="C:gamma-tubulin complex"/>
    <property type="evidence" value="ECO:0007669"/>
    <property type="project" value="TreeGrafter"/>
</dbReference>
<keyword evidence="2 4" id="KW-0493">Microtubule</keyword>
<evidence type="ECO:0000256" key="3">
    <source>
        <dbReference type="ARBA" id="ARBA00023212"/>
    </source>
</evidence>
<organism evidence="5 6">
    <name type="scientific">Fasciola hepatica</name>
    <name type="common">Liver fluke</name>
    <dbReference type="NCBI Taxonomy" id="6192"/>
    <lineage>
        <taxon>Eukaryota</taxon>
        <taxon>Metazoa</taxon>
        <taxon>Spiralia</taxon>
        <taxon>Lophotrochozoa</taxon>
        <taxon>Platyhelminthes</taxon>
        <taxon>Trematoda</taxon>
        <taxon>Digenea</taxon>
        <taxon>Plagiorchiida</taxon>
        <taxon>Echinostomata</taxon>
        <taxon>Echinostomatoidea</taxon>
        <taxon>Fasciolidae</taxon>
        <taxon>Fasciola</taxon>
    </lineage>
</organism>
<comment type="subcellular location">
    <subcellularLocation>
        <location evidence="4">Cytoplasm</location>
        <location evidence="4">Cytoskeleton</location>
        <location evidence="4">Microtubule organizing center</location>
    </subcellularLocation>
</comment>
<dbReference type="EMBL" id="JXXN02004959">
    <property type="protein sequence ID" value="THD20213.1"/>
    <property type="molecule type" value="Genomic_DNA"/>
</dbReference>
<dbReference type="GO" id="GO:0005874">
    <property type="term" value="C:microtubule"/>
    <property type="evidence" value="ECO:0007669"/>
    <property type="project" value="UniProtKB-KW"/>
</dbReference>
<dbReference type="GO" id="GO:0051225">
    <property type="term" value="P:spindle assembly"/>
    <property type="evidence" value="ECO:0007669"/>
    <property type="project" value="TreeGrafter"/>
</dbReference>
<dbReference type="GO" id="GO:0000278">
    <property type="term" value="P:mitotic cell cycle"/>
    <property type="evidence" value="ECO:0007669"/>
    <property type="project" value="TreeGrafter"/>
</dbReference>
<dbReference type="GO" id="GO:0031122">
    <property type="term" value="P:cytoplasmic microtubule organization"/>
    <property type="evidence" value="ECO:0007669"/>
    <property type="project" value="TreeGrafter"/>
</dbReference>
<comment type="similarity">
    <text evidence="4">Belongs to the TUBGCP family.</text>
</comment>
<dbReference type="GO" id="GO:0043015">
    <property type="term" value="F:gamma-tubulin binding"/>
    <property type="evidence" value="ECO:0007669"/>
    <property type="project" value="InterPro"/>
</dbReference>
<evidence type="ECO:0000313" key="6">
    <source>
        <dbReference type="Proteomes" id="UP000230066"/>
    </source>
</evidence>
<name>A0A4E0QYZ5_FASHE</name>
<keyword evidence="1 4" id="KW-0963">Cytoplasm</keyword>
<dbReference type="GO" id="GO:0051321">
    <property type="term" value="P:meiotic cell cycle"/>
    <property type="evidence" value="ECO:0007669"/>
    <property type="project" value="TreeGrafter"/>
</dbReference>
<dbReference type="AlphaFoldDB" id="A0A4E0QYZ5"/>
<comment type="caution">
    <text evidence="5">The sequence shown here is derived from an EMBL/GenBank/DDBJ whole genome shotgun (WGS) entry which is preliminary data.</text>
</comment>
<dbReference type="GO" id="GO:0051011">
    <property type="term" value="F:microtubule minus-end binding"/>
    <property type="evidence" value="ECO:0007669"/>
    <property type="project" value="TreeGrafter"/>
</dbReference>
<accession>A0A4E0QYZ5</accession>
<evidence type="ECO:0000256" key="2">
    <source>
        <dbReference type="ARBA" id="ARBA00022701"/>
    </source>
</evidence>
<proteinExistence type="inferred from homology"/>